<dbReference type="InterPro" id="IPR001734">
    <property type="entry name" value="Na/solute_symporter"/>
</dbReference>
<reference evidence="7 8" key="1">
    <citation type="submission" date="2018-07" db="EMBL/GenBank/DDBJ databases">
        <title>Venubactetium sediminum gen. nov., sp. nov., isolated from a marine solar saltern.</title>
        <authorList>
            <person name="Wang S."/>
        </authorList>
    </citation>
    <scope>NUCLEOTIDE SEQUENCE [LARGE SCALE GENOMIC DNA]</scope>
    <source>
        <strain evidence="7 8">WD2A32</strain>
    </source>
</reference>
<feature type="transmembrane region" description="Helical" evidence="6">
    <location>
        <begin position="409"/>
        <end position="433"/>
    </location>
</feature>
<gene>
    <name evidence="7" type="ORF">DRB17_02295</name>
</gene>
<evidence type="ECO:0000256" key="3">
    <source>
        <dbReference type="ARBA" id="ARBA00022692"/>
    </source>
</evidence>
<comment type="subcellular location">
    <subcellularLocation>
        <location evidence="1">Membrane</location>
        <topology evidence="1">Multi-pass membrane protein</topology>
    </subcellularLocation>
</comment>
<feature type="transmembrane region" description="Helical" evidence="6">
    <location>
        <begin position="154"/>
        <end position="172"/>
    </location>
</feature>
<evidence type="ECO:0000313" key="7">
    <source>
        <dbReference type="EMBL" id="RDD63302.1"/>
    </source>
</evidence>
<dbReference type="Gene3D" id="1.20.1730.10">
    <property type="entry name" value="Sodium/glucose cotransporter"/>
    <property type="match status" value="1"/>
</dbReference>
<evidence type="ECO:0000256" key="1">
    <source>
        <dbReference type="ARBA" id="ARBA00004141"/>
    </source>
</evidence>
<feature type="transmembrane region" description="Helical" evidence="6">
    <location>
        <begin position="445"/>
        <end position="465"/>
    </location>
</feature>
<dbReference type="Proteomes" id="UP000253941">
    <property type="component" value="Unassembled WGS sequence"/>
</dbReference>
<name>A0A369TEN2_9PROT</name>
<feature type="transmembrane region" description="Helical" evidence="6">
    <location>
        <begin position="6"/>
        <end position="26"/>
    </location>
</feature>
<feature type="transmembrane region" description="Helical" evidence="6">
    <location>
        <begin position="257"/>
        <end position="278"/>
    </location>
</feature>
<evidence type="ECO:0000256" key="4">
    <source>
        <dbReference type="ARBA" id="ARBA00022989"/>
    </source>
</evidence>
<dbReference type="PROSITE" id="PS50283">
    <property type="entry name" value="NA_SOLUT_SYMP_3"/>
    <property type="match status" value="1"/>
</dbReference>
<feature type="transmembrane region" description="Helical" evidence="6">
    <location>
        <begin position="81"/>
        <end position="100"/>
    </location>
</feature>
<evidence type="ECO:0000313" key="8">
    <source>
        <dbReference type="Proteomes" id="UP000253941"/>
    </source>
</evidence>
<feature type="transmembrane region" description="Helical" evidence="6">
    <location>
        <begin position="112"/>
        <end position="134"/>
    </location>
</feature>
<accession>A0A369TEN2</accession>
<comment type="caution">
    <text evidence="7">The sequence shown here is derived from an EMBL/GenBank/DDBJ whole genome shotgun (WGS) entry which is preliminary data.</text>
</comment>
<evidence type="ECO:0000256" key="2">
    <source>
        <dbReference type="ARBA" id="ARBA00006434"/>
    </source>
</evidence>
<proteinExistence type="inferred from homology"/>
<dbReference type="EMBL" id="QPMH01000002">
    <property type="protein sequence ID" value="RDD63302.1"/>
    <property type="molecule type" value="Genomic_DNA"/>
</dbReference>
<dbReference type="AlphaFoldDB" id="A0A369TEN2"/>
<evidence type="ECO:0000256" key="6">
    <source>
        <dbReference type="SAM" id="Phobius"/>
    </source>
</evidence>
<dbReference type="GO" id="GO:0016020">
    <property type="term" value="C:membrane"/>
    <property type="evidence" value="ECO:0007669"/>
    <property type="project" value="UniProtKB-SubCell"/>
</dbReference>
<dbReference type="RefSeq" id="WP_114580558.1">
    <property type="nucleotide sequence ID" value="NZ_QPMH01000002.1"/>
</dbReference>
<keyword evidence="3 6" id="KW-0812">Transmembrane</keyword>
<dbReference type="InterPro" id="IPR038377">
    <property type="entry name" value="Na/Glc_symporter_sf"/>
</dbReference>
<feature type="transmembrane region" description="Helical" evidence="6">
    <location>
        <begin position="38"/>
        <end position="61"/>
    </location>
</feature>
<evidence type="ECO:0000256" key="5">
    <source>
        <dbReference type="ARBA" id="ARBA00023136"/>
    </source>
</evidence>
<feature type="transmembrane region" description="Helical" evidence="6">
    <location>
        <begin position="184"/>
        <end position="201"/>
    </location>
</feature>
<protein>
    <submittedName>
        <fullName evidence="7">Na+/proline symporter</fullName>
    </submittedName>
</protein>
<feature type="transmembrane region" description="Helical" evidence="6">
    <location>
        <begin position="349"/>
        <end position="367"/>
    </location>
</feature>
<organism evidence="7 8">
    <name type="scientific">Ferruginivarius sediminum</name>
    <dbReference type="NCBI Taxonomy" id="2661937"/>
    <lineage>
        <taxon>Bacteria</taxon>
        <taxon>Pseudomonadati</taxon>
        <taxon>Pseudomonadota</taxon>
        <taxon>Alphaproteobacteria</taxon>
        <taxon>Rhodospirillales</taxon>
        <taxon>Rhodospirillaceae</taxon>
        <taxon>Ferruginivarius</taxon>
    </lineage>
</organism>
<sequence length="481" mass="49663">MQTVDVVIYGPWVVLLAYASLTLVWAPRNTGPAGFFNGSGVAGSAPGLALLAASAAVTWVFAKSVSNAAGLGAAFGVWGGIGYAGYYLSFIVVAVTAYLIRTRTGAGSLAQFLAGKYGVLCAKLFLAAIAIRLFNEVWSNTKVGALYFGDEGSGAYWLAVLAITGFTLAYSWRGGLRSSLLTDMPQMLLALALLAVVLALIGPELATSGLPRVPDAARSAGMTFTGLALVQALSYGFHDPVMTDRAFIASPRTTLKAFVLAGLLSGGFILAFSGVGLYANVLGLEGDAAVVVPMHLGLPALLLFNAIMLTSAGSTLDSTFASSAKLGARDWRQDTAEPEARHLTLGRRFMLAIAVLGNLPLLSIYMGDQIGPAIIAATTISGTMVMGLAPIFFLAWIRPAGAVAFHTAFWTGIVLGVVMTLEGIAGVAIVPAWMDLGVGKYADDLGVNAWGVILCTVGYLAGAAVDATIRRTAPVAAPAAD</sequence>
<comment type="similarity">
    <text evidence="2">Belongs to the sodium:solute symporter (SSF) (TC 2.A.21) family.</text>
</comment>
<feature type="transmembrane region" description="Helical" evidence="6">
    <location>
        <begin position="373"/>
        <end position="397"/>
    </location>
</feature>
<keyword evidence="8" id="KW-1185">Reference proteome</keyword>
<keyword evidence="5 6" id="KW-0472">Membrane</keyword>
<dbReference type="GO" id="GO:0022857">
    <property type="term" value="F:transmembrane transporter activity"/>
    <property type="evidence" value="ECO:0007669"/>
    <property type="project" value="InterPro"/>
</dbReference>
<feature type="transmembrane region" description="Helical" evidence="6">
    <location>
        <begin position="290"/>
        <end position="309"/>
    </location>
</feature>
<keyword evidence="4 6" id="KW-1133">Transmembrane helix</keyword>
<feature type="transmembrane region" description="Helical" evidence="6">
    <location>
        <begin position="216"/>
        <end position="237"/>
    </location>
</feature>